<dbReference type="EMBL" id="JBJLSN010000001">
    <property type="protein sequence ID" value="MFL7899666.1"/>
    <property type="molecule type" value="Genomic_DNA"/>
</dbReference>
<dbReference type="RefSeq" id="WP_038526937.1">
    <property type="nucleotide sequence ID" value="NZ_CP007793.1"/>
</dbReference>
<organism evidence="2 6">
    <name type="scientific">Azospirillum argentinense</name>
    <dbReference type="NCBI Taxonomy" id="2970906"/>
    <lineage>
        <taxon>Bacteria</taxon>
        <taxon>Pseudomonadati</taxon>
        <taxon>Pseudomonadota</taxon>
        <taxon>Alphaproteobacteria</taxon>
        <taxon>Rhodospirillales</taxon>
        <taxon>Azospirillaceae</taxon>
        <taxon>Azospirillum</taxon>
    </lineage>
</organism>
<dbReference type="Gene3D" id="3.40.50.720">
    <property type="entry name" value="NAD(P)-binding Rossmann-like Domain"/>
    <property type="match status" value="1"/>
</dbReference>
<evidence type="ECO:0000313" key="3">
    <source>
        <dbReference type="EMBL" id="KAA1058508.1"/>
    </source>
</evidence>
<dbReference type="Proteomes" id="UP000236268">
    <property type="component" value="Unassembled WGS sequence"/>
</dbReference>
<dbReference type="GO" id="GO:0016491">
    <property type="term" value="F:oxidoreductase activity"/>
    <property type="evidence" value="ECO:0007669"/>
    <property type="project" value="InterPro"/>
</dbReference>
<dbReference type="GO" id="GO:0050661">
    <property type="term" value="F:NADP binding"/>
    <property type="evidence" value="ECO:0007669"/>
    <property type="project" value="InterPro"/>
</dbReference>
<dbReference type="EMBL" id="VEWN01000001">
    <property type="protein sequence ID" value="KAA1058508.1"/>
    <property type="molecule type" value="Genomic_DNA"/>
</dbReference>
<accession>A0A060DAS8</accession>
<dbReference type="EMBL" id="CP007793">
    <property type="protein sequence ID" value="AIB11211.1"/>
    <property type="molecule type" value="Genomic_DNA"/>
</dbReference>
<evidence type="ECO:0000313" key="8">
    <source>
        <dbReference type="Proteomes" id="UP000325333"/>
    </source>
</evidence>
<dbReference type="AlphaFoldDB" id="A0A060DAS8"/>
<keyword evidence="9" id="KW-1185">Reference proteome</keyword>
<gene>
    <name evidence="2" type="ORF">ABAZ39_04105</name>
    <name evidence="4" type="ORF">ACJ41P_00900</name>
    <name evidence="5" type="ORF">C1S70_13360</name>
    <name evidence="3" type="ORF">FH063_000708</name>
</gene>
<dbReference type="SUPFAM" id="SSF51735">
    <property type="entry name" value="NAD(P)-binding Rossmann-fold domains"/>
    <property type="match status" value="1"/>
</dbReference>
<feature type="domain" description="Aspartate/homoserine dehydrogenase NAD-binding" evidence="1">
    <location>
        <begin position="12"/>
        <end position="87"/>
    </location>
</feature>
<reference evidence="5 7" key="2">
    <citation type="submission" date="2018-01" db="EMBL/GenBank/DDBJ databases">
        <title>Whole genome sequence of Azospirillum brasilense REC3 isolated from strawberry roots.</title>
        <authorList>
            <person name="Fontana C.A."/>
            <person name="Salazar S.M."/>
            <person name="Bassi D."/>
            <person name="Puglisi E."/>
            <person name="Lovaisa N.C."/>
            <person name="Toffoli L.M."/>
            <person name="Pedraza R."/>
            <person name="Cocconcelli P.S."/>
        </authorList>
    </citation>
    <scope>NUCLEOTIDE SEQUENCE [LARGE SCALE GENOMIC DNA]</scope>
    <source>
        <strain evidence="5 7">REC3</strain>
    </source>
</reference>
<evidence type="ECO:0000313" key="2">
    <source>
        <dbReference type="EMBL" id="AIB11211.1"/>
    </source>
</evidence>
<dbReference type="KEGG" id="abq:ABAZ39_04105"/>
<evidence type="ECO:0000313" key="7">
    <source>
        <dbReference type="Proteomes" id="UP000236268"/>
    </source>
</evidence>
<evidence type="ECO:0000313" key="5">
    <source>
        <dbReference type="EMBL" id="PNQ98445.1"/>
    </source>
</evidence>
<sequence length="126" mass="13661">MAKDIFRIAVIGAGETGTPLLTQLLDAPFVEILGVADLDAEAPGMRLARARGVATTTDFMDLARLGSAVDVLIDVTGVPKVREALRQHMQDSGNTHTLIVHEMVVQLMLSLLSGRLVQLKHEVEEY</sequence>
<reference evidence="2 6" key="1">
    <citation type="journal article" date="2014" name="Genome Announc.">
        <title>Complete Genome Sequence of the Model Rhizosphere Strain Azospirillum brasilense Az39, Successfully Applied in Agriculture.</title>
        <authorList>
            <person name="Rivera D."/>
            <person name="Revale S."/>
            <person name="Molina R."/>
            <person name="Gualpa J."/>
            <person name="Puente M."/>
            <person name="Maroniche G."/>
            <person name="Paris G."/>
            <person name="Baker D."/>
            <person name="Clavijo B."/>
            <person name="McLay K."/>
            <person name="Spaepen S."/>
            <person name="Perticari A."/>
            <person name="Vazquez M."/>
            <person name="Wisniewski-Dye F."/>
            <person name="Watkins C."/>
            <person name="Martinez-Abarca F."/>
            <person name="Vanderleyden J."/>
            <person name="Cassan F."/>
        </authorList>
    </citation>
    <scope>NUCLEOTIDE SEQUENCE [LARGE SCALE GENOMIC DNA]</scope>
    <source>
        <strain evidence="2 6">Az39</strain>
    </source>
</reference>
<dbReference type="OrthoDB" id="9810660at2"/>
<evidence type="ECO:0000313" key="4">
    <source>
        <dbReference type="EMBL" id="MFL7899666.1"/>
    </source>
</evidence>
<dbReference type="Proteomes" id="UP001628281">
    <property type="component" value="Unassembled WGS sequence"/>
</dbReference>
<dbReference type="Proteomes" id="UP000325333">
    <property type="component" value="Unassembled WGS sequence"/>
</dbReference>
<evidence type="ECO:0000313" key="6">
    <source>
        <dbReference type="Proteomes" id="UP000027186"/>
    </source>
</evidence>
<proteinExistence type="predicted"/>
<dbReference type="Pfam" id="PF03447">
    <property type="entry name" value="NAD_binding_3"/>
    <property type="match status" value="1"/>
</dbReference>
<evidence type="ECO:0000259" key="1">
    <source>
        <dbReference type="Pfam" id="PF03447"/>
    </source>
</evidence>
<protein>
    <submittedName>
        <fullName evidence="2">Oxidoreductase</fullName>
    </submittedName>
</protein>
<dbReference type="EMBL" id="POWG01000012">
    <property type="protein sequence ID" value="PNQ98445.1"/>
    <property type="molecule type" value="Genomic_DNA"/>
</dbReference>
<dbReference type="Proteomes" id="UP000027186">
    <property type="component" value="Chromosome"/>
</dbReference>
<dbReference type="InterPro" id="IPR005106">
    <property type="entry name" value="Asp/hSer_DH_NAD-bd"/>
</dbReference>
<reference evidence="4 9" key="4">
    <citation type="submission" date="2024-11" db="EMBL/GenBank/DDBJ databases">
        <title>Draft genome sequences of two bacteria associated to sugarcane roots in Colombia.</title>
        <authorList>
            <person name="Pardo-Diaz S."/>
            <person name="Masmela-Mendoza J."/>
            <person name="Delgadillo-Duran P."/>
            <person name="Bautista E.J."/>
            <person name="Rojas-Tapias D.F."/>
        </authorList>
    </citation>
    <scope>NUCLEOTIDE SEQUENCE [LARGE SCALE GENOMIC DNA]</scope>
    <source>
        <strain evidence="4 9">Ap18</strain>
    </source>
</reference>
<dbReference type="InterPro" id="IPR036291">
    <property type="entry name" value="NAD(P)-bd_dom_sf"/>
</dbReference>
<accession>A0A2K1G103</accession>
<reference evidence="3 8" key="3">
    <citation type="submission" date="2019-07" db="EMBL/GenBank/DDBJ databases">
        <title>Genome sequencing of the stress-tolerant strain Azospirillum brasilense Az19.</title>
        <authorList>
            <person name="Maroniche G.A."/>
            <person name="Garcia J.E."/>
            <person name="Pagnussat L."/>
            <person name="Amenta M."/>
            <person name="Creus C.M."/>
        </authorList>
    </citation>
    <scope>NUCLEOTIDE SEQUENCE [LARGE SCALE GENOMIC DNA]</scope>
    <source>
        <strain evidence="3 8">Az19</strain>
    </source>
</reference>
<evidence type="ECO:0000313" key="9">
    <source>
        <dbReference type="Proteomes" id="UP001628281"/>
    </source>
</evidence>
<name>A0A060DAS8_9PROT</name>